<dbReference type="Gene3D" id="2.160.20.110">
    <property type="match status" value="1"/>
</dbReference>
<accession>A0A3G4ZYR9</accession>
<evidence type="ECO:0008006" key="2">
    <source>
        <dbReference type="Google" id="ProtNLM"/>
    </source>
</evidence>
<proteinExistence type="predicted"/>
<evidence type="ECO:0000313" key="1">
    <source>
        <dbReference type="EMBL" id="AYV80000.1"/>
    </source>
</evidence>
<reference evidence="1" key="1">
    <citation type="submission" date="2018-10" db="EMBL/GenBank/DDBJ databases">
        <title>Hidden diversity of soil giant viruses.</title>
        <authorList>
            <person name="Schulz F."/>
            <person name="Alteio L."/>
            <person name="Goudeau D."/>
            <person name="Ryan E.M."/>
            <person name="Malmstrom R.R."/>
            <person name="Blanchard J."/>
            <person name="Woyke T."/>
        </authorList>
    </citation>
    <scope>NUCLEOTIDE SEQUENCE</scope>
    <source>
        <strain evidence="1">GAV1</strain>
    </source>
</reference>
<sequence>MSSISLTQSFDTFTYSSSVFTLASTGATTYSPPFTISNGTSGQATVFLVFDQAITSTSINFILTSNNITFDGSSMPIPISVSNYHGLFNNTGGNTGIIIQNISIVASGSPSLFAGGGWVCQASFLGGNIINCSSTPLINLNSGGIVGSGSSVVATRCKSSGSIGVAGGGIFGTECYNCTANFCNSSGIINSSAGGIYGSKCNYSGNIQTCTATSCFSTGNIGSVSNYGAGGIYGQYCNLGATLSICDATNCFSMGNIYGDNIGTNGGIFGDSAVAACNATNCYSTGNIGTACGGIFCTGDSCTATDCYSIGLIGEQAGGIFGYLYTNSTATNCYSVGDIGSQGGGIFGSNVSSCTATNCYNAGVVNIDAGGIIGDDSSSCTIQNCYVTGVRLIGVSDSGTTIINSLAENGSWNDTNASTHLQLTVSGTLIWISIFPNTPYLLASYITTTSNSTGILLGGQSPPGYTYYYAFQIPSTITTNGSYADIIIVGRYLQEQDTFTKNIYGYNILGTNFVVNIPNTTATKYIYVEIDSTKKRHKHAKKNIKKNK</sequence>
<dbReference type="EMBL" id="MK072202">
    <property type="protein sequence ID" value="AYV80000.1"/>
    <property type="molecule type" value="Genomic_DNA"/>
</dbReference>
<gene>
    <name evidence="1" type="ORF">Gaeavirus4_23</name>
</gene>
<organism evidence="1">
    <name type="scientific">Gaeavirus sp</name>
    <dbReference type="NCBI Taxonomy" id="2487767"/>
    <lineage>
        <taxon>Viruses</taxon>
        <taxon>Varidnaviria</taxon>
        <taxon>Bamfordvirae</taxon>
        <taxon>Nucleocytoviricota</taxon>
        <taxon>Megaviricetes</taxon>
        <taxon>Imitervirales</taxon>
        <taxon>Mimiviridae</taxon>
        <taxon>Klosneuvirinae</taxon>
    </lineage>
</organism>
<name>A0A3G4ZYR9_9VIRU</name>
<protein>
    <recommendedName>
        <fullName evidence="2">GLUG domain-containing protein</fullName>
    </recommendedName>
</protein>